<keyword evidence="1" id="KW-0732">Signal</keyword>
<dbReference type="Proteomes" id="UP000194151">
    <property type="component" value="Chromosome"/>
</dbReference>
<evidence type="ECO:0008006" key="4">
    <source>
        <dbReference type="Google" id="ProtNLM"/>
    </source>
</evidence>
<dbReference type="InterPro" id="IPR014710">
    <property type="entry name" value="RmlC-like_jellyroll"/>
</dbReference>
<dbReference type="InterPro" id="IPR011051">
    <property type="entry name" value="RmlC_Cupin_sf"/>
</dbReference>
<protein>
    <recommendedName>
        <fullName evidence="4">Cupin</fullName>
    </recommendedName>
</protein>
<dbReference type="KEGG" id="bgv:CAL12_20460"/>
<dbReference type="RefSeq" id="WP_086066296.1">
    <property type="nucleotide sequence ID" value="NZ_CP021108.1"/>
</dbReference>
<dbReference type="OrthoDB" id="9794183at2"/>
<proteinExistence type="predicted"/>
<gene>
    <name evidence="2" type="ORF">CAL12_20460</name>
</gene>
<dbReference type="SUPFAM" id="SSF51182">
    <property type="entry name" value="RmlC-like cupins"/>
    <property type="match status" value="1"/>
</dbReference>
<reference evidence="2 3" key="1">
    <citation type="submission" date="2017-05" db="EMBL/GenBank/DDBJ databases">
        <title>Complete and WGS of Bordetella genogroups.</title>
        <authorList>
            <person name="Spilker T."/>
            <person name="LiPuma J."/>
        </authorList>
    </citation>
    <scope>NUCLEOTIDE SEQUENCE [LARGE SCALE GENOMIC DNA]</scope>
    <source>
        <strain evidence="2 3">AU19157</strain>
    </source>
</reference>
<keyword evidence="3" id="KW-1185">Reference proteome</keyword>
<feature type="signal peptide" evidence="1">
    <location>
        <begin position="1"/>
        <end position="22"/>
    </location>
</feature>
<dbReference type="Gene3D" id="2.60.120.10">
    <property type="entry name" value="Jelly Rolls"/>
    <property type="match status" value="1"/>
</dbReference>
<dbReference type="AlphaFoldDB" id="A0A1W6YQV5"/>
<dbReference type="Pfam" id="PF14499">
    <property type="entry name" value="DUF4437"/>
    <property type="match status" value="1"/>
</dbReference>
<feature type="chain" id="PRO_5013366288" description="Cupin" evidence="1">
    <location>
        <begin position="23"/>
        <end position="159"/>
    </location>
</feature>
<dbReference type="STRING" id="1416806.CAL12_20460"/>
<evidence type="ECO:0000313" key="3">
    <source>
        <dbReference type="Proteomes" id="UP000194151"/>
    </source>
</evidence>
<dbReference type="EMBL" id="CP021108">
    <property type="protein sequence ID" value="ARP82953.1"/>
    <property type="molecule type" value="Genomic_DNA"/>
</dbReference>
<evidence type="ECO:0000256" key="1">
    <source>
        <dbReference type="SAM" id="SignalP"/>
    </source>
</evidence>
<accession>A0A1W6YQV5</accession>
<name>A0A1W6YQV5_9BORD</name>
<sequence>MKFTSLAAVAVAAFVSVATAYAQDPASFPPANGGTSVSNPASHYVFTDTGARGVNPKTGIQVANVWGDVTKGAHGAFFRFDPGFESPVHTHTYDYYAVVIKGDLENYQPGQKPEKLGPGSYWYQRGKQAHTTACVSKEPCEIYIVQDNKFDAQIPPKVE</sequence>
<dbReference type="InterPro" id="IPR028013">
    <property type="entry name" value="DUF4437"/>
</dbReference>
<organism evidence="2 3">
    <name type="scientific">Bordetella genomosp. 8</name>
    <dbReference type="NCBI Taxonomy" id="1416806"/>
    <lineage>
        <taxon>Bacteria</taxon>
        <taxon>Pseudomonadati</taxon>
        <taxon>Pseudomonadota</taxon>
        <taxon>Betaproteobacteria</taxon>
        <taxon>Burkholderiales</taxon>
        <taxon>Alcaligenaceae</taxon>
        <taxon>Bordetella</taxon>
    </lineage>
</organism>
<evidence type="ECO:0000313" key="2">
    <source>
        <dbReference type="EMBL" id="ARP82953.1"/>
    </source>
</evidence>